<feature type="transmembrane region" description="Helical" evidence="8">
    <location>
        <begin position="524"/>
        <end position="548"/>
    </location>
</feature>
<feature type="transmembrane region" description="Helical" evidence="8">
    <location>
        <begin position="143"/>
        <end position="163"/>
    </location>
</feature>
<evidence type="ECO:0000256" key="2">
    <source>
        <dbReference type="ARBA" id="ARBA00007520"/>
    </source>
</evidence>
<comment type="subcellular location">
    <subcellularLocation>
        <location evidence="1">Membrane</location>
        <topology evidence="1">Multi-pass membrane protein</topology>
    </subcellularLocation>
</comment>
<dbReference type="OrthoDB" id="10021397at2759"/>
<dbReference type="PROSITE" id="PS50850">
    <property type="entry name" value="MFS"/>
    <property type="match status" value="1"/>
</dbReference>
<keyword evidence="5 8" id="KW-1133">Transmembrane helix</keyword>
<keyword evidence="3" id="KW-0813">Transport</keyword>
<evidence type="ECO:0000256" key="8">
    <source>
        <dbReference type="SAM" id="Phobius"/>
    </source>
</evidence>
<organism evidence="10 11">
    <name type="scientific">Thermothielavioides terrestris (strain ATCC 38088 / NRRL 8126)</name>
    <name type="common">Thielavia terrestris</name>
    <dbReference type="NCBI Taxonomy" id="578455"/>
    <lineage>
        <taxon>Eukaryota</taxon>
        <taxon>Fungi</taxon>
        <taxon>Dikarya</taxon>
        <taxon>Ascomycota</taxon>
        <taxon>Pezizomycotina</taxon>
        <taxon>Sordariomycetes</taxon>
        <taxon>Sordariomycetidae</taxon>
        <taxon>Sordariales</taxon>
        <taxon>Chaetomiaceae</taxon>
        <taxon>Thermothielavioides</taxon>
        <taxon>Thermothielavioides terrestris</taxon>
    </lineage>
</organism>
<sequence length="571" mass="60909">MPNRHSDQDENTSGTTGGASDVEKGNDGTNNDNAPGAPHPEPKRTVTGLKWFIVFTSLMSTVLLFALDNTIVATIQPSIVETFNDQQSLAWIGVSFVLGQVVILPIGKAYGMFSMKILFVASLVLFETGSAICGAAPNMDAIIVGRVIAGVGGAGVYVGGLTYISVLTTPNERPLYLAILMSVWGVGNVLGPIVGGSFATSSATWRWGFYINLPIAAVFAPAFLFSLPNINAMPDTPFGRKMRMQDWFGLVVFTGFCLCFCMAGSFGGTLYAWNSGSEIALWAMTLVLLVVFVFVTVYHPLVPAESRLMPLHFMRTKDLVIVPLQAFLVAGSMMMSIYYTPLIFQFTRGDSPLMAGVRILPLISMIVFGCLFNGFAMPKFGYYKPWFVVGNAMLVAGAALMTTVTPSISNSSLYGYTVLMGLGIGAFQSAGIGVASALAPPAEISNVVSVMTVGQVLGIILSLSVSGSVFTNRAISKIAAALPDIPTGEIAALITGASGRLYARLSDAERAVVVAQIMRAISDAFYYLVAITAVGFVTSLFLSVSVYLPILSWVSFPSGCFAKYCEMWCWC</sequence>
<evidence type="ECO:0000256" key="1">
    <source>
        <dbReference type="ARBA" id="ARBA00004141"/>
    </source>
</evidence>
<feature type="transmembrane region" description="Helical" evidence="8">
    <location>
        <begin position="118"/>
        <end position="137"/>
    </location>
</feature>
<feature type="transmembrane region" description="Helical" evidence="8">
    <location>
        <begin position="51"/>
        <end position="76"/>
    </location>
</feature>
<dbReference type="Proteomes" id="UP000008181">
    <property type="component" value="Chromosome 1"/>
</dbReference>
<feature type="transmembrane region" description="Helical" evidence="8">
    <location>
        <begin position="319"/>
        <end position="339"/>
    </location>
</feature>
<keyword evidence="11" id="KW-1185">Reference proteome</keyword>
<evidence type="ECO:0000256" key="6">
    <source>
        <dbReference type="ARBA" id="ARBA00023136"/>
    </source>
</evidence>
<evidence type="ECO:0000256" key="4">
    <source>
        <dbReference type="ARBA" id="ARBA00022692"/>
    </source>
</evidence>
<dbReference type="GeneID" id="11515910"/>
<accession>G2QSC0</accession>
<dbReference type="GO" id="GO:0022857">
    <property type="term" value="F:transmembrane transporter activity"/>
    <property type="evidence" value="ECO:0007669"/>
    <property type="project" value="InterPro"/>
</dbReference>
<feature type="transmembrane region" description="Helical" evidence="8">
    <location>
        <begin position="388"/>
        <end position="408"/>
    </location>
</feature>
<dbReference type="EMBL" id="CP003009">
    <property type="protein sequence ID" value="AEO62601.1"/>
    <property type="molecule type" value="Genomic_DNA"/>
</dbReference>
<reference evidence="10 11" key="1">
    <citation type="journal article" date="2011" name="Nat. Biotechnol.">
        <title>Comparative genomic analysis of the thermophilic biomass-degrading fungi Myceliophthora thermophila and Thielavia terrestris.</title>
        <authorList>
            <person name="Berka R.M."/>
            <person name="Grigoriev I.V."/>
            <person name="Otillar R."/>
            <person name="Salamov A."/>
            <person name="Grimwood J."/>
            <person name="Reid I."/>
            <person name="Ishmael N."/>
            <person name="John T."/>
            <person name="Darmond C."/>
            <person name="Moisan M.-C."/>
            <person name="Henrissat B."/>
            <person name="Coutinho P.M."/>
            <person name="Lombard V."/>
            <person name="Natvig D.O."/>
            <person name="Lindquist E."/>
            <person name="Schmutz J."/>
            <person name="Lucas S."/>
            <person name="Harris P."/>
            <person name="Powlowski J."/>
            <person name="Bellemare A."/>
            <person name="Taylor D."/>
            <person name="Butler G."/>
            <person name="de Vries R.P."/>
            <person name="Allijn I.E."/>
            <person name="van den Brink J."/>
            <person name="Ushinsky S."/>
            <person name="Storms R."/>
            <person name="Powell A.J."/>
            <person name="Paulsen I.T."/>
            <person name="Elbourne L.D.H."/>
            <person name="Baker S.E."/>
            <person name="Magnuson J."/>
            <person name="LaBoissiere S."/>
            <person name="Clutterbuck A.J."/>
            <person name="Martinez D."/>
            <person name="Wogulis M."/>
            <person name="de Leon A.L."/>
            <person name="Rey M.W."/>
            <person name="Tsang A."/>
        </authorList>
    </citation>
    <scope>NUCLEOTIDE SEQUENCE [LARGE SCALE GENOMIC DNA]</scope>
    <source>
        <strain evidence="11">ATCC 38088 / NRRL 8126</strain>
    </source>
</reference>
<proteinExistence type="inferred from homology"/>
<feature type="transmembrane region" description="Helical" evidence="8">
    <location>
        <begin position="207"/>
        <end position="227"/>
    </location>
</feature>
<dbReference type="Pfam" id="PF07690">
    <property type="entry name" value="MFS_1"/>
    <property type="match status" value="1"/>
</dbReference>
<dbReference type="SUPFAM" id="SSF103473">
    <property type="entry name" value="MFS general substrate transporter"/>
    <property type="match status" value="2"/>
</dbReference>
<comment type="similarity">
    <text evidence="2">Belongs to the major facilitator superfamily. TCR/Tet family.</text>
</comment>
<feature type="region of interest" description="Disordered" evidence="7">
    <location>
        <begin position="1"/>
        <end position="42"/>
    </location>
</feature>
<gene>
    <name evidence="10" type="ORF">THITE_2040898</name>
</gene>
<dbReference type="PANTHER" id="PTHR23501:SF12">
    <property type="entry name" value="MAJOR FACILITATOR SUPERFAMILY (MFS) PROFILE DOMAIN-CONTAINING PROTEIN-RELATED"/>
    <property type="match status" value="1"/>
</dbReference>
<keyword evidence="6 8" id="KW-0472">Membrane</keyword>
<keyword evidence="4 8" id="KW-0812">Transmembrane</keyword>
<dbReference type="KEGG" id="ttt:THITE_2040898"/>
<evidence type="ECO:0000256" key="5">
    <source>
        <dbReference type="ARBA" id="ARBA00022989"/>
    </source>
</evidence>
<protein>
    <recommendedName>
        <fullName evidence="9">Major facilitator superfamily (MFS) profile domain-containing protein</fullName>
    </recommendedName>
</protein>
<name>G2QSC0_THETT</name>
<evidence type="ECO:0000313" key="10">
    <source>
        <dbReference type="EMBL" id="AEO62601.1"/>
    </source>
</evidence>
<evidence type="ECO:0000313" key="11">
    <source>
        <dbReference type="Proteomes" id="UP000008181"/>
    </source>
</evidence>
<dbReference type="InterPro" id="IPR020846">
    <property type="entry name" value="MFS_dom"/>
</dbReference>
<feature type="transmembrane region" description="Helical" evidence="8">
    <location>
        <begin position="247"/>
        <end position="273"/>
    </location>
</feature>
<dbReference type="Gene3D" id="1.20.1250.20">
    <property type="entry name" value="MFS general substrate transporter like domains"/>
    <property type="match status" value="2"/>
</dbReference>
<dbReference type="eggNOG" id="KOG0254">
    <property type="taxonomic scope" value="Eukaryota"/>
</dbReference>
<evidence type="ECO:0000259" key="9">
    <source>
        <dbReference type="PROSITE" id="PS50850"/>
    </source>
</evidence>
<dbReference type="PANTHER" id="PTHR23501">
    <property type="entry name" value="MAJOR FACILITATOR SUPERFAMILY"/>
    <property type="match status" value="1"/>
</dbReference>
<dbReference type="InterPro" id="IPR011701">
    <property type="entry name" value="MFS"/>
</dbReference>
<evidence type="ECO:0000256" key="7">
    <source>
        <dbReference type="SAM" id="MobiDB-lite"/>
    </source>
</evidence>
<dbReference type="InterPro" id="IPR036259">
    <property type="entry name" value="MFS_trans_sf"/>
</dbReference>
<evidence type="ECO:0000256" key="3">
    <source>
        <dbReference type="ARBA" id="ARBA00022448"/>
    </source>
</evidence>
<feature type="transmembrane region" description="Helical" evidence="8">
    <location>
        <begin position="414"/>
        <end position="435"/>
    </location>
</feature>
<feature type="transmembrane region" description="Helical" evidence="8">
    <location>
        <begin position="175"/>
        <end position="195"/>
    </location>
</feature>
<feature type="transmembrane region" description="Helical" evidence="8">
    <location>
        <begin position="447"/>
        <end position="465"/>
    </location>
</feature>
<dbReference type="AlphaFoldDB" id="G2QSC0"/>
<dbReference type="GO" id="GO:0005886">
    <property type="term" value="C:plasma membrane"/>
    <property type="evidence" value="ECO:0007669"/>
    <property type="project" value="TreeGrafter"/>
</dbReference>
<feature type="domain" description="Major facilitator superfamily (MFS) profile" evidence="9">
    <location>
        <begin position="54"/>
        <end position="547"/>
    </location>
</feature>
<feature type="transmembrane region" description="Helical" evidence="8">
    <location>
        <begin position="88"/>
        <end position="106"/>
    </location>
</feature>
<dbReference type="HOGENOM" id="CLU_000960_22_1_1"/>
<dbReference type="RefSeq" id="XP_003648937.1">
    <property type="nucleotide sequence ID" value="XM_003648889.1"/>
</dbReference>
<feature type="transmembrane region" description="Helical" evidence="8">
    <location>
        <begin position="359"/>
        <end position="376"/>
    </location>
</feature>
<feature type="transmembrane region" description="Helical" evidence="8">
    <location>
        <begin position="279"/>
        <end position="298"/>
    </location>
</feature>